<dbReference type="InterPro" id="IPR032098">
    <property type="entry name" value="Acyltransf_C"/>
</dbReference>
<keyword evidence="7" id="KW-1185">Reference proteome</keyword>
<keyword evidence="4" id="KW-0472">Membrane</keyword>
<keyword evidence="4" id="KW-0812">Transmembrane</keyword>
<gene>
    <name evidence="6" type="ORF">NEZAVI_LOCUS15273</name>
</gene>
<dbReference type="CDD" id="cd07990">
    <property type="entry name" value="LPLAT_LCLAT1-like"/>
    <property type="match status" value="1"/>
</dbReference>
<evidence type="ECO:0000256" key="3">
    <source>
        <dbReference type="ARBA" id="ARBA00023315"/>
    </source>
</evidence>
<evidence type="ECO:0000256" key="1">
    <source>
        <dbReference type="ARBA" id="ARBA00008655"/>
    </source>
</evidence>
<dbReference type="AlphaFoldDB" id="A0A9P0HUG2"/>
<dbReference type="SUPFAM" id="SSF69593">
    <property type="entry name" value="Glycerol-3-phosphate (1)-acyltransferase"/>
    <property type="match status" value="1"/>
</dbReference>
<dbReference type="GO" id="GO:0016746">
    <property type="term" value="F:acyltransferase activity"/>
    <property type="evidence" value="ECO:0007669"/>
    <property type="project" value="UniProtKB-KW"/>
</dbReference>
<dbReference type="SMART" id="SM00563">
    <property type="entry name" value="PlsC"/>
    <property type="match status" value="1"/>
</dbReference>
<feature type="domain" description="Phospholipid/glycerol acyltransferase" evidence="5">
    <location>
        <begin position="81"/>
        <end position="205"/>
    </location>
</feature>
<protein>
    <recommendedName>
        <fullName evidence="5">Phospholipid/glycerol acyltransferase domain-containing protein</fullName>
    </recommendedName>
</protein>
<comment type="similarity">
    <text evidence="1">Belongs to the 1-acyl-sn-glycerol-3-phosphate acyltransferase family.</text>
</comment>
<sequence>MKGSAWRGIVYCFLFYTSIFSGFLTICCPLLPLLLIDNRLYRHAMDIVFAIWELYPVALMEILFGTEFVVSGDKIRPWEHSILIMNHRTRLDWNFLWGAMYYSTSPPSHRLKFILKSPIKRVPGAGWVMQMAGFFYIHRRWEDDQRLVSNMLEYLQDINHTYQVLIFPEGTDLTKKSIARSNHYADINNLQHYTHVLHPKTTGFAYIVKKMKSIGQLNAVYDLTIGYPDTLPETEIDVMQGIFPEKVHFMIKRYSINELPSSFESVKEWLNRIWRAKEDTLQRFYNSGEFIPQPNESVWPRPICNTLHLAVIFWTGLILGTIYLTYTSMLFLLWSILTCTIFTILSFATEGFFHIEIAWFKLKHKQLMKSKK</sequence>
<keyword evidence="4" id="KW-1133">Transmembrane helix</keyword>
<dbReference type="PANTHER" id="PTHR10983:SF16">
    <property type="entry name" value="LYSOCARDIOLIPIN ACYLTRANSFERASE 1"/>
    <property type="match status" value="1"/>
</dbReference>
<feature type="transmembrane region" description="Helical" evidence="4">
    <location>
        <begin position="307"/>
        <end position="326"/>
    </location>
</feature>
<evidence type="ECO:0000256" key="4">
    <source>
        <dbReference type="SAM" id="Phobius"/>
    </source>
</evidence>
<feature type="transmembrane region" description="Helical" evidence="4">
    <location>
        <begin position="47"/>
        <end position="70"/>
    </location>
</feature>
<feature type="transmembrane region" description="Helical" evidence="4">
    <location>
        <begin position="332"/>
        <end position="362"/>
    </location>
</feature>
<feature type="transmembrane region" description="Helical" evidence="4">
    <location>
        <begin position="12"/>
        <end position="35"/>
    </location>
</feature>
<dbReference type="GO" id="GO:0036149">
    <property type="term" value="P:phosphatidylinositol acyl-chain remodeling"/>
    <property type="evidence" value="ECO:0007669"/>
    <property type="project" value="TreeGrafter"/>
</dbReference>
<reference evidence="6" key="1">
    <citation type="submission" date="2022-01" db="EMBL/GenBank/DDBJ databases">
        <authorList>
            <person name="King R."/>
        </authorList>
    </citation>
    <scope>NUCLEOTIDE SEQUENCE</scope>
</reference>
<accession>A0A9P0HUG2</accession>
<dbReference type="InterPro" id="IPR002123">
    <property type="entry name" value="Plipid/glycerol_acylTrfase"/>
</dbReference>
<keyword evidence="3" id="KW-0012">Acyltransferase</keyword>
<keyword evidence="2" id="KW-0808">Transferase</keyword>
<name>A0A9P0HUG2_NEZVI</name>
<dbReference type="PANTHER" id="PTHR10983">
    <property type="entry name" value="1-ACYLGLYCEROL-3-PHOSPHATE ACYLTRANSFERASE-RELATED"/>
    <property type="match status" value="1"/>
</dbReference>
<organism evidence="6 7">
    <name type="scientific">Nezara viridula</name>
    <name type="common">Southern green stink bug</name>
    <name type="synonym">Cimex viridulus</name>
    <dbReference type="NCBI Taxonomy" id="85310"/>
    <lineage>
        <taxon>Eukaryota</taxon>
        <taxon>Metazoa</taxon>
        <taxon>Ecdysozoa</taxon>
        <taxon>Arthropoda</taxon>
        <taxon>Hexapoda</taxon>
        <taxon>Insecta</taxon>
        <taxon>Pterygota</taxon>
        <taxon>Neoptera</taxon>
        <taxon>Paraneoptera</taxon>
        <taxon>Hemiptera</taxon>
        <taxon>Heteroptera</taxon>
        <taxon>Panheteroptera</taxon>
        <taxon>Pentatomomorpha</taxon>
        <taxon>Pentatomoidea</taxon>
        <taxon>Pentatomidae</taxon>
        <taxon>Pentatominae</taxon>
        <taxon>Nezara</taxon>
    </lineage>
</organism>
<dbReference type="Pfam" id="PF01553">
    <property type="entry name" value="Acyltransferase"/>
    <property type="match status" value="1"/>
</dbReference>
<evidence type="ECO:0000259" key="5">
    <source>
        <dbReference type="SMART" id="SM00563"/>
    </source>
</evidence>
<evidence type="ECO:0000256" key="2">
    <source>
        <dbReference type="ARBA" id="ARBA00022679"/>
    </source>
</evidence>
<dbReference type="Pfam" id="PF16076">
    <property type="entry name" value="Acyltransf_C"/>
    <property type="match status" value="1"/>
</dbReference>
<dbReference type="GO" id="GO:0005783">
    <property type="term" value="C:endoplasmic reticulum"/>
    <property type="evidence" value="ECO:0007669"/>
    <property type="project" value="TreeGrafter"/>
</dbReference>
<dbReference type="EMBL" id="OV725083">
    <property type="protein sequence ID" value="CAH1407587.1"/>
    <property type="molecule type" value="Genomic_DNA"/>
</dbReference>
<evidence type="ECO:0000313" key="7">
    <source>
        <dbReference type="Proteomes" id="UP001152798"/>
    </source>
</evidence>
<proteinExistence type="inferred from homology"/>
<evidence type="ECO:0000313" key="6">
    <source>
        <dbReference type="EMBL" id="CAH1407587.1"/>
    </source>
</evidence>
<dbReference type="OrthoDB" id="186786at2759"/>
<dbReference type="Proteomes" id="UP001152798">
    <property type="component" value="Chromosome 7"/>
</dbReference>